<protein>
    <recommendedName>
        <fullName evidence="1">F-box domain-containing protein</fullName>
    </recommendedName>
</protein>
<evidence type="ECO:0000313" key="3">
    <source>
        <dbReference type="Proteomes" id="UP000796880"/>
    </source>
</evidence>
<dbReference type="Pfam" id="PF00646">
    <property type="entry name" value="F-box"/>
    <property type="match status" value="1"/>
</dbReference>
<dbReference type="SMART" id="SM00256">
    <property type="entry name" value="FBOX"/>
    <property type="match status" value="1"/>
</dbReference>
<organism evidence="2 3">
    <name type="scientific">Rhamnella rubrinervis</name>
    <dbReference type="NCBI Taxonomy" id="2594499"/>
    <lineage>
        <taxon>Eukaryota</taxon>
        <taxon>Viridiplantae</taxon>
        <taxon>Streptophyta</taxon>
        <taxon>Embryophyta</taxon>
        <taxon>Tracheophyta</taxon>
        <taxon>Spermatophyta</taxon>
        <taxon>Magnoliopsida</taxon>
        <taxon>eudicotyledons</taxon>
        <taxon>Gunneridae</taxon>
        <taxon>Pentapetalae</taxon>
        <taxon>rosids</taxon>
        <taxon>fabids</taxon>
        <taxon>Rosales</taxon>
        <taxon>Rhamnaceae</taxon>
        <taxon>rhamnoid group</taxon>
        <taxon>Rhamneae</taxon>
        <taxon>Rhamnella</taxon>
    </lineage>
</organism>
<dbReference type="NCBIfam" id="TIGR01640">
    <property type="entry name" value="F_box_assoc_1"/>
    <property type="match status" value="1"/>
</dbReference>
<dbReference type="PANTHER" id="PTHR31672:SF13">
    <property type="entry name" value="F-BOX PROTEIN CPR30-LIKE"/>
    <property type="match status" value="1"/>
</dbReference>
<dbReference type="InterPro" id="IPR006527">
    <property type="entry name" value="F-box-assoc_dom_typ1"/>
</dbReference>
<evidence type="ECO:0000259" key="1">
    <source>
        <dbReference type="PROSITE" id="PS50181"/>
    </source>
</evidence>
<dbReference type="PROSITE" id="PS50181">
    <property type="entry name" value="FBOX"/>
    <property type="match status" value="1"/>
</dbReference>
<feature type="domain" description="F-box" evidence="1">
    <location>
        <begin position="1"/>
        <end position="48"/>
    </location>
</feature>
<dbReference type="AlphaFoldDB" id="A0A8K0HKM7"/>
<dbReference type="Gene3D" id="1.20.1280.50">
    <property type="match status" value="1"/>
</dbReference>
<dbReference type="Proteomes" id="UP000796880">
    <property type="component" value="Unassembled WGS sequence"/>
</dbReference>
<proteinExistence type="predicted"/>
<reference evidence="2" key="1">
    <citation type="submission" date="2020-03" db="EMBL/GenBank/DDBJ databases">
        <title>A high-quality chromosome-level genome assembly of a woody plant with both climbing and erect habits, Rhamnella rubrinervis.</title>
        <authorList>
            <person name="Lu Z."/>
            <person name="Yang Y."/>
            <person name="Zhu X."/>
            <person name="Sun Y."/>
        </authorList>
    </citation>
    <scope>NUCLEOTIDE SEQUENCE</scope>
    <source>
        <strain evidence="2">BYM</strain>
        <tissue evidence="2">Leaf</tissue>
    </source>
</reference>
<keyword evidence="3" id="KW-1185">Reference proteome</keyword>
<dbReference type="InterPro" id="IPR017451">
    <property type="entry name" value="F-box-assoc_interact_dom"/>
</dbReference>
<gene>
    <name evidence="2" type="ORF">FNV43_RR04995</name>
</gene>
<dbReference type="InterPro" id="IPR050796">
    <property type="entry name" value="SCF_F-box_component"/>
</dbReference>
<dbReference type="InterPro" id="IPR036047">
    <property type="entry name" value="F-box-like_dom_sf"/>
</dbReference>
<comment type="caution">
    <text evidence="2">The sequence shown here is derived from an EMBL/GenBank/DDBJ whole genome shotgun (WGS) entry which is preliminary data.</text>
</comment>
<dbReference type="Pfam" id="PF07734">
    <property type="entry name" value="FBA_1"/>
    <property type="match status" value="1"/>
</dbReference>
<dbReference type="SUPFAM" id="SSF81383">
    <property type="entry name" value="F-box domain"/>
    <property type="match status" value="1"/>
</dbReference>
<sequence length="376" mass="43887">MARFCDLPESLVIEILLWLPADYLITLKCVSKWWYGIINDPTFVANHLEYTKKRSSTSILFKYLCCHEETRKNIDVKKLLTVSNNDIHSFKIDEDVSIPRFCKRNEHWTGPLGAQCNGFLCIADNDEGAIMLCNPVTKQSKVLSTSCIVQDGFRKTDFLGFGYDSRANDYKIIRVVSFQVDEFIYLRTGPSRAELYSLRADSWREIKGMEMEMGRCMDSEEEAYCGGVYYWLVRGTDKAKIIAFDMCKEEFHTIQMPDEMQRLDLRMNLAVWNESVAVLMYPMWLPRLEDPGIPYILMWVMSKGSPTWTMHQTIRLCKNIRGPLAFWKDDELLLDDKNYRVVSYNLHTQRFVDLPLENVMWCRATVFVKTLVPLNL</sequence>
<accession>A0A8K0HKM7</accession>
<dbReference type="InterPro" id="IPR001810">
    <property type="entry name" value="F-box_dom"/>
</dbReference>
<name>A0A8K0HKM7_9ROSA</name>
<evidence type="ECO:0000313" key="2">
    <source>
        <dbReference type="EMBL" id="KAF3454547.1"/>
    </source>
</evidence>
<dbReference type="OrthoDB" id="1644187at2759"/>
<dbReference type="PANTHER" id="PTHR31672">
    <property type="entry name" value="BNACNNG10540D PROTEIN"/>
    <property type="match status" value="1"/>
</dbReference>
<dbReference type="EMBL" id="VOIH02000002">
    <property type="protein sequence ID" value="KAF3454547.1"/>
    <property type="molecule type" value="Genomic_DNA"/>
</dbReference>